<dbReference type="GO" id="GO:0016747">
    <property type="term" value="F:acyltransferase activity, transferring groups other than amino-acyl groups"/>
    <property type="evidence" value="ECO:0007669"/>
    <property type="project" value="InterPro"/>
</dbReference>
<dbReference type="InterPro" id="IPR016181">
    <property type="entry name" value="Acyl_CoA_acyltransferase"/>
</dbReference>
<feature type="domain" description="N-acetyltransferase" evidence="1">
    <location>
        <begin position="111"/>
        <end position="271"/>
    </location>
</feature>
<evidence type="ECO:0000313" key="3">
    <source>
        <dbReference type="Proteomes" id="UP000553632"/>
    </source>
</evidence>
<dbReference type="PROSITE" id="PS51186">
    <property type="entry name" value="GNAT"/>
    <property type="match status" value="1"/>
</dbReference>
<dbReference type="InterPro" id="IPR050276">
    <property type="entry name" value="MshD_Acetyltransferase"/>
</dbReference>
<gene>
    <name evidence="2" type="ORF">FOZ63_029866</name>
</gene>
<keyword evidence="3" id="KW-1185">Reference proteome</keyword>
<dbReference type="Proteomes" id="UP000553632">
    <property type="component" value="Unassembled WGS sequence"/>
</dbReference>
<reference evidence="2 3" key="1">
    <citation type="submission" date="2020-04" db="EMBL/GenBank/DDBJ databases">
        <title>Perkinsus olseni comparative genomics.</title>
        <authorList>
            <person name="Bogema D.R."/>
        </authorList>
    </citation>
    <scope>NUCLEOTIDE SEQUENCE [LARGE SCALE GENOMIC DNA]</scope>
    <source>
        <strain evidence="2 3">ATCC PRA-207</strain>
    </source>
</reference>
<proteinExistence type="predicted"/>
<evidence type="ECO:0000259" key="1">
    <source>
        <dbReference type="PROSITE" id="PS51186"/>
    </source>
</evidence>
<dbReference type="Gene3D" id="3.40.630.30">
    <property type="match status" value="2"/>
</dbReference>
<comment type="caution">
    <text evidence="2">The sequence shown here is derived from an EMBL/GenBank/DDBJ whole genome shotgun (WGS) entry which is preliminary data.</text>
</comment>
<name>A0A7J6T8M2_PEROL</name>
<organism evidence="2 3">
    <name type="scientific">Perkinsus olseni</name>
    <name type="common">Perkinsus atlanticus</name>
    <dbReference type="NCBI Taxonomy" id="32597"/>
    <lineage>
        <taxon>Eukaryota</taxon>
        <taxon>Sar</taxon>
        <taxon>Alveolata</taxon>
        <taxon>Perkinsozoa</taxon>
        <taxon>Perkinsea</taxon>
        <taxon>Perkinsida</taxon>
        <taxon>Perkinsidae</taxon>
        <taxon>Perkinsus</taxon>
    </lineage>
</organism>
<dbReference type="PANTHER" id="PTHR43617">
    <property type="entry name" value="L-AMINO ACID N-ACETYLTRANSFERASE"/>
    <property type="match status" value="1"/>
</dbReference>
<protein>
    <recommendedName>
        <fullName evidence="1">N-acetyltransferase domain-containing protein</fullName>
    </recommendedName>
</protein>
<accession>A0A7J6T8M2</accession>
<sequence length="280" mass="31209">MLLGRWMAEPTNGRTFVAVDPTAERGKAVVGYVDSKKDYVPSVLAALPEKTRLDSIAYISYVFVHPDLRNKRIASTMLPKALNDSMIILVLVYWLHSAIGSLAMNANQGSYPYDRPIEEVLCLIASEVEYRFWEPGDMMFGSLLPKVKIGQMFVAVAQGAACERAVVGYVDFNEVGVLPFYISSQLPGKRSTDTVVHIANVYVVPEMRNKKIGTKMLSKALHDIRVKSPTVIAAYLFVNPDENFAVKLYKKLNFTSVTEEDDILLYKYPPRASGGNSWEG</sequence>
<dbReference type="CDD" id="cd04301">
    <property type="entry name" value="NAT_SF"/>
    <property type="match status" value="2"/>
</dbReference>
<evidence type="ECO:0000313" key="2">
    <source>
        <dbReference type="EMBL" id="KAF4741082.1"/>
    </source>
</evidence>
<dbReference type="InterPro" id="IPR000182">
    <property type="entry name" value="GNAT_dom"/>
</dbReference>
<dbReference type="AlphaFoldDB" id="A0A7J6T8M2"/>
<dbReference type="SUPFAM" id="SSF55729">
    <property type="entry name" value="Acyl-CoA N-acyltransferases (Nat)"/>
    <property type="match status" value="2"/>
</dbReference>
<dbReference type="EMBL" id="JABANO010012862">
    <property type="protein sequence ID" value="KAF4741082.1"/>
    <property type="molecule type" value="Genomic_DNA"/>
</dbReference>
<dbReference type="Pfam" id="PF00583">
    <property type="entry name" value="Acetyltransf_1"/>
    <property type="match status" value="1"/>
</dbReference>